<evidence type="ECO:0000313" key="1">
    <source>
        <dbReference type="EMBL" id="MDR7306048.1"/>
    </source>
</evidence>
<dbReference type="Proteomes" id="UP001268089">
    <property type="component" value="Unassembled WGS sequence"/>
</dbReference>
<evidence type="ECO:0000313" key="2">
    <source>
        <dbReference type="Proteomes" id="UP001268089"/>
    </source>
</evidence>
<reference evidence="1 2" key="1">
    <citation type="submission" date="2023-07" db="EMBL/GenBank/DDBJ databases">
        <title>Sorghum-associated microbial communities from plants grown in Nebraska, USA.</title>
        <authorList>
            <person name="Schachtman D."/>
        </authorList>
    </citation>
    <scope>NUCLEOTIDE SEQUENCE [LARGE SCALE GENOMIC DNA]</scope>
    <source>
        <strain evidence="1 2">BE308</strain>
    </source>
</reference>
<organism evidence="1 2">
    <name type="scientific">Rhodoferax saidenbachensis</name>
    <dbReference type="NCBI Taxonomy" id="1484693"/>
    <lineage>
        <taxon>Bacteria</taxon>
        <taxon>Pseudomonadati</taxon>
        <taxon>Pseudomonadota</taxon>
        <taxon>Betaproteobacteria</taxon>
        <taxon>Burkholderiales</taxon>
        <taxon>Comamonadaceae</taxon>
        <taxon>Rhodoferax</taxon>
    </lineage>
</organism>
<dbReference type="EMBL" id="JAVDXO010000002">
    <property type="protein sequence ID" value="MDR7306048.1"/>
    <property type="molecule type" value="Genomic_DNA"/>
</dbReference>
<gene>
    <name evidence="1" type="ORF">J2X15_001326</name>
</gene>
<protein>
    <submittedName>
        <fullName evidence="1">Uncharacterized protein</fullName>
    </submittedName>
</protein>
<comment type="caution">
    <text evidence="1">The sequence shown here is derived from an EMBL/GenBank/DDBJ whole genome shotgun (WGS) entry which is preliminary data.</text>
</comment>
<dbReference type="RefSeq" id="WP_310340586.1">
    <property type="nucleotide sequence ID" value="NZ_JAVDXO010000002.1"/>
</dbReference>
<keyword evidence="2" id="KW-1185">Reference proteome</keyword>
<proteinExistence type="predicted"/>
<sequence length="451" mass="50703">MMLPLDRLKLEHARHYREGALADFTAWFERSGFGDMLDNPYLSDGPAEVQRFAAKPDFSVLKSVRYRNAGPSGVTLTMQVHIERGAADMQQLFANFVRCTGHTHLFGDFRKHSDFFSASYTGPRYVLFDGAGTCLLLGSMFQALAKNLRNEDVALHYSHTSKRELTHVFASWNGNFVDPDQKTWVPLTELDDSAVFGYLFQQLGVSAYQVFLAISPAKRERLFSRMSRDYFDFYDDSRKQYMYQREQSIQTVSDYFKQAREKHCGDLDIYATDFPWKAEFRASTEALGFDAPYFLSDLARPVKIEIPANGSFEIGLYANLPMEAEQLASIFLGRVPGTLTVSLAAGKADVTVPELPWLLCFEPDVEKVVLNGHTLEPWLSECDRYRLLGTGDIEALIDIADDGSAFSMNIQAAGKRCAVVWPINAFALSSGLVDIDADARSQLEIDGRVVQ</sequence>
<name>A0ABU1ZKY1_9BURK</name>
<accession>A0ABU1ZKY1</accession>